<name>I0ETE2_HELCM</name>
<protein>
    <recommendedName>
        <fullName evidence="4">Integral membrane protein</fullName>
    </recommendedName>
</protein>
<evidence type="ECO:0000313" key="2">
    <source>
        <dbReference type="EMBL" id="AFI06211.1"/>
    </source>
</evidence>
<feature type="transmembrane region" description="Helical" evidence="1">
    <location>
        <begin position="174"/>
        <end position="196"/>
    </location>
</feature>
<keyword evidence="1" id="KW-0812">Transmembrane</keyword>
<dbReference type="EMBL" id="CP003481">
    <property type="protein sequence ID" value="AFI06211.1"/>
    <property type="molecule type" value="Genomic_DNA"/>
</dbReference>
<feature type="transmembrane region" description="Helical" evidence="1">
    <location>
        <begin position="57"/>
        <end position="80"/>
    </location>
</feature>
<reference evidence="2 3" key="1">
    <citation type="journal article" date="2013" name="PLoS ONE">
        <title>Sequence Divergence and Conservation in Genomes ofHelicobacter cetorum Strains from a Dolphin and a Whale.</title>
        <authorList>
            <person name="Kersulyte D."/>
            <person name="Rossi M."/>
            <person name="Berg D.E."/>
        </authorList>
    </citation>
    <scope>NUCLEOTIDE SEQUENCE [LARGE SCALE GENOMIC DNA]</scope>
    <source>
        <strain evidence="2 3">MIT 99-5656</strain>
    </source>
</reference>
<keyword evidence="1" id="KW-1133">Transmembrane helix</keyword>
<evidence type="ECO:0000313" key="3">
    <source>
        <dbReference type="Proteomes" id="UP000005013"/>
    </source>
</evidence>
<dbReference type="PATRIC" id="fig|1163745.3.peg.1279"/>
<dbReference type="RefSeq" id="WP_014659699.1">
    <property type="nucleotide sequence ID" value="NC_017735.1"/>
</dbReference>
<sequence>MQNTIHINHSKELQLVKKCLLYYFFAPLSGVILCAVLIALKGAIVFQVSTQFVNKDFLTYAILLALFLCVLGFIAGAIGFYQLAKITHNLCLFENFVFSFLAIALCSLLGYFLPNAKNTLSLIGNGVSIFYLYKLYRELSLCTQDKHFFMGFRLLLFSLMLAFLGILLHSSLNVIFLMVAMVLMCVALTFLGRAFLKFSQVSFKA</sequence>
<proteinExistence type="predicted"/>
<gene>
    <name evidence="2" type="ordered locus">HCD_06045</name>
</gene>
<keyword evidence="3" id="KW-1185">Reference proteome</keyword>
<dbReference type="STRING" id="1163745.HCD_06045"/>
<keyword evidence="1" id="KW-0472">Membrane</keyword>
<evidence type="ECO:0000256" key="1">
    <source>
        <dbReference type="SAM" id="Phobius"/>
    </source>
</evidence>
<dbReference type="Proteomes" id="UP000005013">
    <property type="component" value="Chromosome"/>
</dbReference>
<feature type="transmembrane region" description="Helical" evidence="1">
    <location>
        <begin position="148"/>
        <end position="168"/>
    </location>
</feature>
<accession>I0ETE2</accession>
<dbReference type="HOGENOM" id="CLU_1353090_0_0_7"/>
<feature type="transmembrane region" description="Helical" evidence="1">
    <location>
        <begin position="20"/>
        <end position="45"/>
    </location>
</feature>
<feature type="transmembrane region" description="Helical" evidence="1">
    <location>
        <begin position="119"/>
        <end position="136"/>
    </location>
</feature>
<dbReference type="AlphaFoldDB" id="I0ETE2"/>
<dbReference type="OrthoDB" id="5324746at2"/>
<organism evidence="2 3">
    <name type="scientific">Helicobacter cetorum (strain ATCC BAA-540 / CCUG 52418 / MIT 99-5656)</name>
    <dbReference type="NCBI Taxonomy" id="1163745"/>
    <lineage>
        <taxon>Bacteria</taxon>
        <taxon>Pseudomonadati</taxon>
        <taxon>Campylobacterota</taxon>
        <taxon>Epsilonproteobacteria</taxon>
        <taxon>Campylobacterales</taxon>
        <taxon>Helicobacteraceae</taxon>
        <taxon>Helicobacter</taxon>
    </lineage>
</organism>
<dbReference type="KEGG" id="hcm:HCD_06045"/>
<evidence type="ECO:0008006" key="4">
    <source>
        <dbReference type="Google" id="ProtNLM"/>
    </source>
</evidence>
<feature type="transmembrane region" description="Helical" evidence="1">
    <location>
        <begin position="92"/>
        <end position="113"/>
    </location>
</feature>